<evidence type="ECO:0000256" key="3">
    <source>
        <dbReference type="ARBA" id="ARBA00015352"/>
    </source>
</evidence>
<organism evidence="10 11">
    <name type="scientific">Aphidius gifuensis</name>
    <name type="common">Parasitoid wasp</name>
    <dbReference type="NCBI Taxonomy" id="684658"/>
    <lineage>
        <taxon>Eukaryota</taxon>
        <taxon>Metazoa</taxon>
        <taxon>Ecdysozoa</taxon>
        <taxon>Arthropoda</taxon>
        <taxon>Hexapoda</taxon>
        <taxon>Insecta</taxon>
        <taxon>Pterygota</taxon>
        <taxon>Neoptera</taxon>
        <taxon>Endopterygota</taxon>
        <taxon>Hymenoptera</taxon>
        <taxon>Apocrita</taxon>
        <taxon>Ichneumonoidea</taxon>
        <taxon>Braconidae</taxon>
        <taxon>Aphidiinae</taxon>
        <taxon>Aphidius</taxon>
    </lineage>
</organism>
<dbReference type="OrthoDB" id="448649at2759"/>
<evidence type="ECO:0000256" key="5">
    <source>
        <dbReference type="ARBA" id="ARBA00022729"/>
    </source>
</evidence>
<comment type="subcellular location">
    <subcellularLocation>
        <location evidence="1">Endoplasmic reticulum lumen</location>
    </subcellularLocation>
</comment>
<comment type="similarity">
    <text evidence="2">Belongs to the SIL1 family.</text>
</comment>
<evidence type="ECO:0000256" key="7">
    <source>
        <dbReference type="ARBA" id="ARBA00022927"/>
    </source>
</evidence>
<evidence type="ECO:0000256" key="9">
    <source>
        <dbReference type="ARBA" id="ARBA00023180"/>
    </source>
</evidence>
<keyword evidence="8" id="KW-0811">Translocation</keyword>
<dbReference type="PANTHER" id="PTHR19316:SF35">
    <property type="entry name" value="NUCLEOTIDE EXCHANGE FACTOR SIL1"/>
    <property type="match status" value="1"/>
</dbReference>
<evidence type="ECO:0000256" key="1">
    <source>
        <dbReference type="ARBA" id="ARBA00004319"/>
    </source>
</evidence>
<evidence type="ECO:0000313" key="11">
    <source>
        <dbReference type="Proteomes" id="UP000639338"/>
    </source>
</evidence>
<dbReference type="InterPro" id="IPR050693">
    <property type="entry name" value="Hsp70_NEF-Inhibitors"/>
</dbReference>
<reference evidence="10 11" key="1">
    <citation type="submission" date="2020-08" db="EMBL/GenBank/DDBJ databases">
        <title>Aphidius gifuensis genome sequencing and assembly.</title>
        <authorList>
            <person name="Du Z."/>
        </authorList>
    </citation>
    <scope>NUCLEOTIDE SEQUENCE [LARGE SCALE GENOMIC DNA]</scope>
    <source>
        <strain evidence="10">YNYX2018</strain>
        <tissue evidence="10">Adults</tissue>
    </source>
</reference>
<dbReference type="Proteomes" id="UP000639338">
    <property type="component" value="Unassembled WGS sequence"/>
</dbReference>
<keyword evidence="5" id="KW-0732">Signal</keyword>
<evidence type="ECO:0000256" key="6">
    <source>
        <dbReference type="ARBA" id="ARBA00022824"/>
    </source>
</evidence>
<gene>
    <name evidence="10" type="ORF">HCN44_000685</name>
</gene>
<dbReference type="GO" id="GO:0005788">
    <property type="term" value="C:endoplasmic reticulum lumen"/>
    <property type="evidence" value="ECO:0007669"/>
    <property type="project" value="UniProtKB-SubCell"/>
</dbReference>
<dbReference type="GO" id="GO:0015031">
    <property type="term" value="P:protein transport"/>
    <property type="evidence" value="ECO:0007669"/>
    <property type="project" value="UniProtKB-KW"/>
</dbReference>
<dbReference type="InterPro" id="IPR016024">
    <property type="entry name" value="ARM-type_fold"/>
</dbReference>
<dbReference type="EMBL" id="JACMRX010000004">
    <property type="protein sequence ID" value="KAF7990880.1"/>
    <property type="molecule type" value="Genomic_DNA"/>
</dbReference>
<evidence type="ECO:0000256" key="2">
    <source>
        <dbReference type="ARBA" id="ARBA00010588"/>
    </source>
</evidence>
<dbReference type="Gene3D" id="1.25.10.10">
    <property type="entry name" value="Leucine-rich Repeat Variant"/>
    <property type="match status" value="1"/>
</dbReference>
<keyword evidence="9" id="KW-0325">Glycoprotein</keyword>
<name>A0A834XS77_APHGI</name>
<evidence type="ECO:0000256" key="8">
    <source>
        <dbReference type="ARBA" id="ARBA00023010"/>
    </source>
</evidence>
<protein>
    <recommendedName>
        <fullName evidence="3">Nucleotide exchange factor SIL1</fullName>
    </recommendedName>
</protein>
<comment type="caution">
    <text evidence="10">The sequence shown here is derived from an EMBL/GenBank/DDBJ whole genome shotgun (WGS) entry which is preliminary data.</text>
</comment>
<keyword evidence="11" id="KW-1185">Reference proteome</keyword>
<evidence type="ECO:0000256" key="4">
    <source>
        <dbReference type="ARBA" id="ARBA00022448"/>
    </source>
</evidence>
<keyword evidence="7" id="KW-0653">Protein transport</keyword>
<keyword evidence="4" id="KW-0813">Transport</keyword>
<dbReference type="AlphaFoldDB" id="A0A834XS77"/>
<dbReference type="PANTHER" id="PTHR19316">
    <property type="entry name" value="PROTEIN FOLDING REGULATOR"/>
    <property type="match status" value="1"/>
</dbReference>
<accession>A0A834XS77</accession>
<keyword evidence="6" id="KW-0256">Endoplasmic reticulum</keyword>
<dbReference type="InterPro" id="IPR011989">
    <property type="entry name" value="ARM-like"/>
</dbReference>
<dbReference type="GO" id="GO:0000774">
    <property type="term" value="F:adenyl-nucleotide exchange factor activity"/>
    <property type="evidence" value="ECO:0007669"/>
    <property type="project" value="TreeGrafter"/>
</dbReference>
<proteinExistence type="inferred from homology"/>
<dbReference type="SUPFAM" id="SSF48371">
    <property type="entry name" value="ARM repeat"/>
    <property type="match status" value="1"/>
</dbReference>
<sequence length="438" mass="50350">MKLFILKIIVSLLFIIDYFTIINCKTNNSIFIATNEWKVVNKGQPIPKGLHVRHNFQTGITEAKLMDDDNNSVIKNEKSDLVLHPEAAISDGDDTPINELKRKLRNMMFEADESSDNKYQHINPKKVDKKSLNMTTDTEILTKIFQELDIYDESLKTGNLTASDVDFVLHLFNELEYLLHQIDNAQIFAKKNGIPKISICLNLNNDDIKIEALKVLGTAVQSNEKVQLKALDDNLVEKLLNLLVNSDKTDVKSKCMFALGALVRQCIKAQKILIENNGIEVFSKILQNDEQLIQSRVMKLVSDLAVERETIKHTENDRNSKEIIQQYDDTEFEKYLLSSNYCNHLLTLLLNKFDNDVSINSINQNNQEFIEIIFDNMINLSSICKVNYQNNNLLINVIKNISNLFNEKYNQQSDDTDDFKNRIIQLQASIFNDSHDEL</sequence>
<evidence type="ECO:0000313" key="10">
    <source>
        <dbReference type="EMBL" id="KAF7990880.1"/>
    </source>
</evidence>